<dbReference type="AlphaFoldDB" id="R4KPU7"/>
<dbReference type="Pfam" id="PF01934">
    <property type="entry name" value="HepT-like"/>
    <property type="match status" value="1"/>
</dbReference>
<dbReference type="OrthoDB" id="9796612at2"/>
<proteinExistence type="inferred from homology"/>
<dbReference type="STRING" id="767817.Desgi_2250"/>
<keyword evidence="3" id="KW-0378">Hydrolase</keyword>
<evidence type="ECO:0000256" key="4">
    <source>
        <dbReference type="ARBA" id="ARBA00024207"/>
    </source>
</evidence>
<dbReference type="RefSeq" id="WP_006522110.1">
    <property type="nucleotide sequence ID" value="NC_021184.1"/>
</dbReference>
<dbReference type="GO" id="GO:0004540">
    <property type="term" value="F:RNA nuclease activity"/>
    <property type="evidence" value="ECO:0007669"/>
    <property type="project" value="InterPro"/>
</dbReference>
<comment type="similarity">
    <text evidence="4">Belongs to the HepT RNase toxin family.</text>
</comment>
<reference evidence="5 6" key="1">
    <citation type="submission" date="2012-01" db="EMBL/GenBank/DDBJ databases">
        <title>Complete sequence of Desulfotomaculum gibsoniae DSM 7213.</title>
        <authorList>
            <consortium name="US DOE Joint Genome Institute"/>
            <person name="Lucas S."/>
            <person name="Han J."/>
            <person name="Lapidus A."/>
            <person name="Cheng J.-F."/>
            <person name="Goodwin L."/>
            <person name="Pitluck S."/>
            <person name="Peters L."/>
            <person name="Ovchinnikova G."/>
            <person name="Teshima H."/>
            <person name="Detter J.C."/>
            <person name="Han C."/>
            <person name="Tapia R."/>
            <person name="Land M."/>
            <person name="Hauser L."/>
            <person name="Kyrpides N."/>
            <person name="Ivanova N."/>
            <person name="Pagani I."/>
            <person name="Parshina S."/>
            <person name="Plugge C."/>
            <person name="Muyzer G."/>
            <person name="Kuever J."/>
            <person name="Ivanova A."/>
            <person name="Nazina T."/>
            <person name="Klenk H.-P."/>
            <person name="Brambilla E."/>
            <person name="Spring S."/>
            <person name="Stams A.F."/>
            <person name="Woyke T."/>
        </authorList>
    </citation>
    <scope>NUCLEOTIDE SEQUENCE [LARGE SCALE GENOMIC DNA]</scope>
    <source>
        <strain evidence="5 6">DSM 7213</strain>
    </source>
</reference>
<dbReference type="KEGG" id="dgi:Desgi_2250"/>
<dbReference type="GO" id="GO:0016787">
    <property type="term" value="F:hydrolase activity"/>
    <property type="evidence" value="ECO:0007669"/>
    <property type="project" value="UniProtKB-KW"/>
</dbReference>
<accession>R4KPU7</accession>
<evidence type="ECO:0000256" key="1">
    <source>
        <dbReference type="ARBA" id="ARBA00022649"/>
    </source>
</evidence>
<evidence type="ECO:0000313" key="5">
    <source>
        <dbReference type="EMBL" id="AGL01676.1"/>
    </source>
</evidence>
<organism evidence="5 6">
    <name type="scientific">Desulfoscipio gibsoniae DSM 7213</name>
    <dbReference type="NCBI Taxonomy" id="767817"/>
    <lineage>
        <taxon>Bacteria</taxon>
        <taxon>Bacillati</taxon>
        <taxon>Bacillota</taxon>
        <taxon>Clostridia</taxon>
        <taxon>Eubacteriales</taxon>
        <taxon>Desulfallaceae</taxon>
        <taxon>Desulfoscipio</taxon>
    </lineage>
</organism>
<dbReference type="Gene3D" id="1.20.120.580">
    <property type="entry name" value="bsu32300-like"/>
    <property type="match status" value="1"/>
</dbReference>
<name>R4KPU7_9FIRM</name>
<dbReference type="HOGENOM" id="CLU_2464022_0_0_9"/>
<evidence type="ECO:0000313" key="6">
    <source>
        <dbReference type="Proteomes" id="UP000013520"/>
    </source>
</evidence>
<dbReference type="Proteomes" id="UP000013520">
    <property type="component" value="Chromosome"/>
</dbReference>
<keyword evidence="6" id="KW-1185">Reference proteome</keyword>
<protein>
    <submittedName>
        <fullName evidence="5">Uncharacterized protein</fullName>
    </submittedName>
</protein>
<dbReference type="InterPro" id="IPR037038">
    <property type="entry name" value="HepT-like_sf"/>
</dbReference>
<dbReference type="EMBL" id="CP003273">
    <property type="protein sequence ID" value="AGL01676.1"/>
    <property type="molecule type" value="Genomic_DNA"/>
</dbReference>
<dbReference type="GO" id="GO:0110001">
    <property type="term" value="C:toxin-antitoxin complex"/>
    <property type="evidence" value="ECO:0007669"/>
    <property type="project" value="InterPro"/>
</dbReference>
<keyword evidence="2" id="KW-0540">Nuclease</keyword>
<dbReference type="InterPro" id="IPR008201">
    <property type="entry name" value="HepT-like"/>
</dbReference>
<evidence type="ECO:0000256" key="2">
    <source>
        <dbReference type="ARBA" id="ARBA00022722"/>
    </source>
</evidence>
<keyword evidence="1" id="KW-1277">Toxin-antitoxin system</keyword>
<gene>
    <name evidence="5" type="ORF">Desgi_2250</name>
</gene>
<evidence type="ECO:0000256" key="3">
    <source>
        <dbReference type="ARBA" id="ARBA00022801"/>
    </source>
</evidence>
<sequence>MMHYGNNLFINQNLILDKISDIKKSLALMNKIAGTNMDDFLSDEILMSGSKYQLILSIEAAQTICNHLAARVAKQPREAAKGTVLLAD</sequence>